<feature type="transmembrane region" description="Helical" evidence="7">
    <location>
        <begin position="12"/>
        <end position="30"/>
    </location>
</feature>
<comment type="similarity">
    <text evidence="2">Belongs to the DoxX family.</text>
</comment>
<dbReference type="EMBL" id="JAODYH010000004">
    <property type="protein sequence ID" value="MCT9811221.1"/>
    <property type="molecule type" value="Genomic_DNA"/>
</dbReference>
<evidence type="ECO:0000256" key="6">
    <source>
        <dbReference type="ARBA" id="ARBA00023136"/>
    </source>
</evidence>
<gene>
    <name evidence="8" type="ORF">N0K08_11290</name>
</gene>
<dbReference type="InterPro" id="IPR051907">
    <property type="entry name" value="DoxX-like_oxidoreductase"/>
</dbReference>
<dbReference type="RefSeq" id="WP_261500427.1">
    <property type="nucleotide sequence ID" value="NZ_JAODYH010000004.1"/>
</dbReference>
<evidence type="ECO:0000256" key="7">
    <source>
        <dbReference type="SAM" id="Phobius"/>
    </source>
</evidence>
<evidence type="ECO:0000256" key="1">
    <source>
        <dbReference type="ARBA" id="ARBA00004651"/>
    </source>
</evidence>
<dbReference type="Pfam" id="PF07681">
    <property type="entry name" value="DoxX"/>
    <property type="match status" value="1"/>
</dbReference>
<dbReference type="PANTHER" id="PTHR33452:SF1">
    <property type="entry name" value="INNER MEMBRANE PROTEIN YPHA-RELATED"/>
    <property type="match status" value="1"/>
</dbReference>
<evidence type="ECO:0000256" key="5">
    <source>
        <dbReference type="ARBA" id="ARBA00022989"/>
    </source>
</evidence>
<keyword evidence="5 7" id="KW-1133">Transmembrane helix</keyword>
<protein>
    <submittedName>
        <fullName evidence="8">DoxX family protein</fullName>
    </submittedName>
</protein>
<evidence type="ECO:0000313" key="9">
    <source>
        <dbReference type="Proteomes" id="UP001525968"/>
    </source>
</evidence>
<keyword evidence="4 7" id="KW-0812">Transmembrane</keyword>
<comment type="subcellular location">
    <subcellularLocation>
        <location evidence="1">Cell membrane</location>
        <topology evidence="1">Multi-pass membrane protein</topology>
    </subcellularLocation>
</comment>
<evidence type="ECO:0000256" key="4">
    <source>
        <dbReference type="ARBA" id="ARBA00022692"/>
    </source>
</evidence>
<dbReference type="InterPro" id="IPR032808">
    <property type="entry name" value="DoxX"/>
</dbReference>
<keyword evidence="3" id="KW-1003">Cell membrane</keyword>
<comment type="caution">
    <text evidence="8">The sequence shown here is derived from an EMBL/GenBank/DDBJ whole genome shotgun (WGS) entry which is preliminary data.</text>
</comment>
<evidence type="ECO:0000313" key="8">
    <source>
        <dbReference type="EMBL" id="MCT9811221.1"/>
    </source>
</evidence>
<accession>A0ABT2PL67</accession>
<proteinExistence type="inferred from homology"/>
<feature type="transmembrane region" description="Helical" evidence="7">
    <location>
        <begin position="76"/>
        <end position="93"/>
    </location>
</feature>
<evidence type="ECO:0000256" key="2">
    <source>
        <dbReference type="ARBA" id="ARBA00006679"/>
    </source>
</evidence>
<keyword evidence="6 7" id="KW-0472">Membrane</keyword>
<name>A0ABT2PL67_9BURK</name>
<evidence type="ECO:0000256" key="3">
    <source>
        <dbReference type="ARBA" id="ARBA00022475"/>
    </source>
</evidence>
<dbReference type="Proteomes" id="UP001525968">
    <property type="component" value="Unassembled WGS sequence"/>
</dbReference>
<organism evidence="8 9">
    <name type="scientific">Acidovorax bellezanensis</name>
    <dbReference type="NCBI Taxonomy" id="2976702"/>
    <lineage>
        <taxon>Bacteria</taxon>
        <taxon>Pseudomonadati</taxon>
        <taxon>Pseudomonadota</taxon>
        <taxon>Betaproteobacteria</taxon>
        <taxon>Burkholderiales</taxon>
        <taxon>Comamonadaceae</taxon>
        <taxon>Acidovorax</taxon>
    </lineage>
</organism>
<dbReference type="PANTHER" id="PTHR33452">
    <property type="entry name" value="OXIDOREDUCTASE CATD-RELATED"/>
    <property type="match status" value="1"/>
</dbReference>
<reference evidence="8 9" key="1">
    <citation type="submission" date="2022-09" db="EMBL/GenBank/DDBJ databases">
        <title>Draft genome of isolate Be4.</title>
        <authorList>
            <person name="Sanchez-Castro I."/>
            <person name="Martinez-Rodriguez P."/>
            <person name="Descostes M."/>
            <person name="Merroun M."/>
        </authorList>
    </citation>
    <scope>NUCLEOTIDE SEQUENCE [LARGE SCALE GENOMIC DNA]</scope>
    <source>
        <strain evidence="8 9">Be4</strain>
    </source>
</reference>
<feature type="transmembrane region" description="Helical" evidence="7">
    <location>
        <begin position="50"/>
        <end position="69"/>
    </location>
</feature>
<sequence length="131" mass="13776">MNKESPDIGALLARALLSAVFLYSGIGKLLGPEASMAYIAKAGMPWPAMAYAAALCVEVVVATAFLLGYKTRISAFVLLAFTLATALLFHADFGDRSQLISFLKNLAICGGLLQVLISSPGALRSRQALAQ</sequence>
<keyword evidence="9" id="KW-1185">Reference proteome</keyword>